<organism evidence="6 7">
    <name type="scientific">Cloacibacillus evryensis</name>
    <dbReference type="NCBI Taxonomy" id="508460"/>
    <lineage>
        <taxon>Bacteria</taxon>
        <taxon>Thermotogati</taxon>
        <taxon>Synergistota</taxon>
        <taxon>Synergistia</taxon>
        <taxon>Synergistales</taxon>
        <taxon>Synergistaceae</taxon>
        <taxon>Cloacibacillus</taxon>
    </lineage>
</organism>
<protein>
    <submittedName>
        <fullName evidence="6">Isoprenylcysteine carboxylmethyltransferase family protein</fullName>
    </submittedName>
</protein>
<comment type="caution">
    <text evidence="6">The sequence shown here is derived from an EMBL/GenBank/DDBJ whole genome shotgun (WGS) entry which is preliminary data.</text>
</comment>
<dbReference type="AlphaFoldDB" id="A0AAW5K2B9"/>
<reference evidence="6 7" key="1">
    <citation type="submission" date="2022-06" db="EMBL/GenBank/DDBJ databases">
        <title>Isolation of gut microbiota from human fecal samples.</title>
        <authorList>
            <person name="Pamer E.G."/>
            <person name="Barat B."/>
            <person name="Waligurski E."/>
            <person name="Medina S."/>
            <person name="Paddock L."/>
            <person name="Mostad J."/>
        </authorList>
    </citation>
    <scope>NUCLEOTIDE SEQUENCE [LARGE SCALE GENOMIC DNA]</scope>
    <source>
        <strain evidence="6 7">DFI.9.90</strain>
    </source>
</reference>
<comment type="subcellular location">
    <subcellularLocation>
        <location evidence="1">Endomembrane system</location>
        <topology evidence="1">Multi-pass membrane protein</topology>
    </subcellularLocation>
</comment>
<keyword evidence="3 5" id="KW-1133">Transmembrane helix</keyword>
<dbReference type="PANTHER" id="PTHR12714:SF9">
    <property type="entry name" value="PROTEIN-S-ISOPRENYLCYSTEINE O-METHYLTRANSFERASE"/>
    <property type="match status" value="1"/>
</dbReference>
<dbReference type="InterPro" id="IPR007318">
    <property type="entry name" value="Phopholipid_MeTrfase"/>
</dbReference>
<proteinExistence type="predicted"/>
<gene>
    <name evidence="6" type="ORF">NE630_06225</name>
</gene>
<dbReference type="RefSeq" id="WP_008711452.1">
    <property type="nucleotide sequence ID" value="NZ_CABKQM010000008.1"/>
</dbReference>
<keyword evidence="2 5" id="KW-0812">Transmembrane</keyword>
<keyword evidence="7" id="KW-1185">Reference proteome</keyword>
<evidence type="ECO:0000256" key="1">
    <source>
        <dbReference type="ARBA" id="ARBA00004127"/>
    </source>
</evidence>
<evidence type="ECO:0000313" key="7">
    <source>
        <dbReference type="Proteomes" id="UP001205919"/>
    </source>
</evidence>
<feature type="transmembrane region" description="Helical" evidence="5">
    <location>
        <begin position="175"/>
        <end position="193"/>
    </location>
</feature>
<dbReference type="Pfam" id="PF04191">
    <property type="entry name" value="PEMT"/>
    <property type="match status" value="1"/>
</dbReference>
<sequence>MKVNKKISSLAFKGRGLFWGLFAAGILIFPGEFDVSRFMVGLLLVLAGQMLRFWAAGFIPKYRTEVIGAPVLITWGPYSWVRNPLYAGNALMGLGWSLMVSWGWVGAFVIAFLLLYSLIVIPAEEDFLAEKFGAEYADYKRVVPALFPWPRRGFPPASANEKPFDAKRAREEEIYSIRVNIVVTLVIVARLFFL</sequence>
<feature type="transmembrane region" description="Helical" evidence="5">
    <location>
        <begin position="101"/>
        <end position="121"/>
    </location>
</feature>
<evidence type="ECO:0000256" key="5">
    <source>
        <dbReference type="SAM" id="Phobius"/>
    </source>
</evidence>
<evidence type="ECO:0000256" key="3">
    <source>
        <dbReference type="ARBA" id="ARBA00022989"/>
    </source>
</evidence>
<dbReference type="PANTHER" id="PTHR12714">
    <property type="entry name" value="PROTEIN-S ISOPRENYLCYSTEINE O-METHYLTRANSFERASE"/>
    <property type="match status" value="1"/>
</dbReference>
<dbReference type="Gene3D" id="1.20.120.1630">
    <property type="match status" value="1"/>
</dbReference>
<accession>A0AAW5K2B9</accession>
<dbReference type="EMBL" id="JANFYT010000010">
    <property type="protein sequence ID" value="MCQ4814026.1"/>
    <property type="molecule type" value="Genomic_DNA"/>
</dbReference>
<feature type="transmembrane region" description="Helical" evidence="5">
    <location>
        <begin position="12"/>
        <end position="29"/>
    </location>
</feature>
<name>A0AAW5K2B9_9BACT</name>
<dbReference type="Proteomes" id="UP001205919">
    <property type="component" value="Unassembled WGS sequence"/>
</dbReference>
<evidence type="ECO:0000313" key="6">
    <source>
        <dbReference type="EMBL" id="MCQ4814026.1"/>
    </source>
</evidence>
<evidence type="ECO:0000256" key="4">
    <source>
        <dbReference type="ARBA" id="ARBA00023136"/>
    </source>
</evidence>
<keyword evidence="4 5" id="KW-0472">Membrane</keyword>
<dbReference type="GO" id="GO:0016740">
    <property type="term" value="F:transferase activity"/>
    <property type="evidence" value="ECO:0007669"/>
    <property type="project" value="UniProtKB-ARBA"/>
</dbReference>
<dbReference type="GeneID" id="95756109"/>
<evidence type="ECO:0000256" key="2">
    <source>
        <dbReference type="ARBA" id="ARBA00022692"/>
    </source>
</evidence>
<dbReference type="GO" id="GO:0012505">
    <property type="term" value="C:endomembrane system"/>
    <property type="evidence" value="ECO:0007669"/>
    <property type="project" value="UniProtKB-SubCell"/>
</dbReference>